<organism evidence="2 3">
    <name type="scientific">Saponaria officinalis</name>
    <name type="common">Common soapwort</name>
    <name type="synonym">Lychnis saponaria</name>
    <dbReference type="NCBI Taxonomy" id="3572"/>
    <lineage>
        <taxon>Eukaryota</taxon>
        <taxon>Viridiplantae</taxon>
        <taxon>Streptophyta</taxon>
        <taxon>Embryophyta</taxon>
        <taxon>Tracheophyta</taxon>
        <taxon>Spermatophyta</taxon>
        <taxon>Magnoliopsida</taxon>
        <taxon>eudicotyledons</taxon>
        <taxon>Gunneridae</taxon>
        <taxon>Pentapetalae</taxon>
        <taxon>Caryophyllales</taxon>
        <taxon>Caryophyllaceae</taxon>
        <taxon>Caryophylleae</taxon>
        <taxon>Saponaria</taxon>
    </lineage>
</organism>
<evidence type="ECO:0000313" key="3">
    <source>
        <dbReference type="Proteomes" id="UP001443914"/>
    </source>
</evidence>
<proteinExistence type="predicted"/>
<feature type="region of interest" description="Disordered" evidence="1">
    <location>
        <begin position="1"/>
        <end position="55"/>
    </location>
</feature>
<gene>
    <name evidence="2" type="ORF">RND81_08G103400</name>
</gene>
<comment type="caution">
    <text evidence="2">The sequence shown here is derived from an EMBL/GenBank/DDBJ whole genome shotgun (WGS) entry which is preliminary data.</text>
</comment>
<accession>A0AAW1J6E5</accession>
<sequence length="163" mass="18881">MDNLRNLGRVKKHTLNTTEPTTSNVDRVPEDENTDAAENSSSFGDTISRNEATSVGSDTEVESKFCADIDLFGGFSFAFPISIVEISLFHMYRRKELTTHWRNFIRPLMWRCKWTELKIRELESQALKYTRELEANDQPKTLEPQQDTSDFGSKLSKPMKRRK</sequence>
<feature type="compositionally biased region" description="Polar residues" evidence="1">
    <location>
        <begin position="15"/>
        <end position="25"/>
    </location>
</feature>
<evidence type="ECO:0000256" key="1">
    <source>
        <dbReference type="SAM" id="MobiDB-lite"/>
    </source>
</evidence>
<feature type="region of interest" description="Disordered" evidence="1">
    <location>
        <begin position="133"/>
        <end position="163"/>
    </location>
</feature>
<feature type="compositionally biased region" description="Polar residues" evidence="1">
    <location>
        <begin position="36"/>
        <end position="55"/>
    </location>
</feature>
<dbReference type="PANTHER" id="PTHR34057">
    <property type="entry name" value="ELONGATION FACTOR"/>
    <property type="match status" value="1"/>
</dbReference>
<name>A0AAW1J6E5_SAPOF</name>
<protein>
    <submittedName>
        <fullName evidence="2">Uncharacterized protein</fullName>
    </submittedName>
</protein>
<dbReference type="Proteomes" id="UP001443914">
    <property type="component" value="Unassembled WGS sequence"/>
</dbReference>
<keyword evidence="3" id="KW-1185">Reference proteome</keyword>
<reference evidence="2" key="1">
    <citation type="submission" date="2024-03" db="EMBL/GenBank/DDBJ databases">
        <title>WGS assembly of Saponaria officinalis var. Norfolk2.</title>
        <authorList>
            <person name="Jenkins J."/>
            <person name="Shu S."/>
            <person name="Grimwood J."/>
            <person name="Barry K."/>
            <person name="Goodstein D."/>
            <person name="Schmutz J."/>
            <person name="Leebens-Mack J."/>
            <person name="Osbourn A."/>
        </authorList>
    </citation>
    <scope>NUCLEOTIDE SEQUENCE [LARGE SCALE GENOMIC DNA]</scope>
    <source>
        <strain evidence="2">JIC</strain>
    </source>
</reference>
<dbReference type="AlphaFoldDB" id="A0AAW1J6E5"/>
<dbReference type="EMBL" id="JBDFQZ010000008">
    <property type="protein sequence ID" value="KAK9698428.1"/>
    <property type="molecule type" value="Genomic_DNA"/>
</dbReference>
<evidence type="ECO:0000313" key="2">
    <source>
        <dbReference type="EMBL" id="KAK9698428.1"/>
    </source>
</evidence>
<dbReference type="PANTHER" id="PTHR34057:SF1">
    <property type="entry name" value="ELONGATION FACTOR"/>
    <property type="match status" value="1"/>
</dbReference>